<accession>A0ABW3ELM4</accession>
<evidence type="ECO:0000313" key="1">
    <source>
        <dbReference type="EMBL" id="MFD0900187.1"/>
    </source>
</evidence>
<comment type="caution">
    <text evidence="1">The sequence shown here is derived from an EMBL/GenBank/DDBJ whole genome shotgun (WGS) entry which is preliminary data.</text>
</comment>
<name>A0ABW3ELM4_9ACTN</name>
<evidence type="ECO:0000313" key="2">
    <source>
        <dbReference type="Proteomes" id="UP001596972"/>
    </source>
</evidence>
<dbReference type="RefSeq" id="WP_378297138.1">
    <property type="nucleotide sequence ID" value="NZ_JBHTJA010000009.1"/>
</dbReference>
<dbReference type="EMBL" id="JBHTJA010000009">
    <property type="protein sequence ID" value="MFD0900187.1"/>
    <property type="molecule type" value="Genomic_DNA"/>
</dbReference>
<dbReference type="Proteomes" id="UP001596972">
    <property type="component" value="Unassembled WGS sequence"/>
</dbReference>
<sequence>MAEHLAATSLRISVPADDGPDGRAYIDTAINNLDQALNALVSSSGRTTLPA</sequence>
<proteinExistence type="predicted"/>
<reference evidence="2" key="1">
    <citation type="journal article" date="2019" name="Int. J. Syst. Evol. Microbiol.">
        <title>The Global Catalogue of Microorganisms (GCM) 10K type strain sequencing project: providing services to taxonomists for standard genome sequencing and annotation.</title>
        <authorList>
            <consortium name="The Broad Institute Genomics Platform"/>
            <consortium name="The Broad Institute Genome Sequencing Center for Infectious Disease"/>
            <person name="Wu L."/>
            <person name="Ma J."/>
        </authorList>
    </citation>
    <scope>NUCLEOTIDE SEQUENCE [LARGE SCALE GENOMIC DNA]</scope>
    <source>
        <strain evidence="2">JCM 31202</strain>
    </source>
</reference>
<keyword evidence="2" id="KW-1185">Reference proteome</keyword>
<gene>
    <name evidence="1" type="ORF">ACFQ11_07270</name>
</gene>
<protein>
    <submittedName>
        <fullName evidence="1">Uncharacterized protein</fullName>
    </submittedName>
</protein>
<organism evidence="1 2">
    <name type="scientific">Actinomadura sediminis</name>
    <dbReference type="NCBI Taxonomy" id="1038904"/>
    <lineage>
        <taxon>Bacteria</taxon>
        <taxon>Bacillati</taxon>
        <taxon>Actinomycetota</taxon>
        <taxon>Actinomycetes</taxon>
        <taxon>Streptosporangiales</taxon>
        <taxon>Thermomonosporaceae</taxon>
        <taxon>Actinomadura</taxon>
    </lineage>
</organism>